<comment type="subcellular location">
    <subcellularLocation>
        <location evidence="1">Membrane</location>
        <topology evidence="1">Single-pass membrane protein</topology>
    </subcellularLocation>
</comment>
<comment type="caution">
    <text evidence="7">The sequence shown here is derived from an EMBL/GenBank/DDBJ whole genome shotgun (WGS) entry which is preliminary data.</text>
</comment>
<evidence type="ECO:0000256" key="2">
    <source>
        <dbReference type="ARBA" id="ARBA00022692"/>
    </source>
</evidence>
<dbReference type="PANTHER" id="PTHR36985">
    <property type="entry name" value="TRANSLOCATION AND ASSEMBLY MODULE SUBUNIT TAMB"/>
    <property type="match status" value="1"/>
</dbReference>
<evidence type="ECO:0000256" key="3">
    <source>
        <dbReference type="ARBA" id="ARBA00022989"/>
    </source>
</evidence>
<evidence type="ECO:0000313" key="7">
    <source>
        <dbReference type="EMBL" id="GGZ28348.1"/>
    </source>
</evidence>
<keyword evidence="3" id="KW-1133">Transmembrane helix</keyword>
<evidence type="ECO:0000256" key="4">
    <source>
        <dbReference type="ARBA" id="ARBA00023136"/>
    </source>
</evidence>
<evidence type="ECO:0000259" key="6">
    <source>
        <dbReference type="Pfam" id="PF04357"/>
    </source>
</evidence>
<dbReference type="GO" id="GO:0005886">
    <property type="term" value="C:plasma membrane"/>
    <property type="evidence" value="ECO:0007669"/>
    <property type="project" value="InterPro"/>
</dbReference>
<organism evidence="7 8">
    <name type="scientific">Echinicola pacifica</name>
    <dbReference type="NCBI Taxonomy" id="346377"/>
    <lineage>
        <taxon>Bacteria</taxon>
        <taxon>Pseudomonadati</taxon>
        <taxon>Bacteroidota</taxon>
        <taxon>Cytophagia</taxon>
        <taxon>Cytophagales</taxon>
        <taxon>Cyclobacteriaceae</taxon>
        <taxon>Echinicola</taxon>
    </lineage>
</organism>
<dbReference type="EMBL" id="BMWX01000003">
    <property type="protein sequence ID" value="GGZ28348.1"/>
    <property type="molecule type" value="Genomic_DNA"/>
</dbReference>
<feature type="domain" description="Translocation and assembly module TamB C-terminal" evidence="6">
    <location>
        <begin position="942"/>
        <end position="1356"/>
    </location>
</feature>
<name>A0A918URG9_9BACT</name>
<evidence type="ECO:0000256" key="5">
    <source>
        <dbReference type="SAM" id="MobiDB-lite"/>
    </source>
</evidence>
<evidence type="ECO:0000256" key="1">
    <source>
        <dbReference type="ARBA" id="ARBA00004167"/>
    </source>
</evidence>
<protein>
    <submittedName>
        <fullName evidence="7">DUF490 domain-containing protein</fullName>
    </submittedName>
</protein>
<feature type="region of interest" description="Disordered" evidence="5">
    <location>
        <begin position="1407"/>
        <end position="1446"/>
    </location>
</feature>
<keyword evidence="4" id="KW-0472">Membrane</keyword>
<gene>
    <name evidence="7" type="ORF">GCM10007049_21630</name>
</gene>
<dbReference type="PANTHER" id="PTHR36985:SF1">
    <property type="entry name" value="TRANSLOCATION AND ASSEMBLY MODULE SUBUNIT TAMB"/>
    <property type="match status" value="1"/>
</dbReference>
<dbReference type="Pfam" id="PF04357">
    <property type="entry name" value="TamB"/>
    <property type="match status" value="1"/>
</dbReference>
<dbReference type="InterPro" id="IPR007452">
    <property type="entry name" value="TamB_C"/>
</dbReference>
<accession>A0A918URG9</accession>
<sequence>MANLEDVYIDFSPSTILDANEPGIDEIKLQGGQLRFLTHPGNRTPNISKFINEINNIFRKKKKDDEENTSQFFISEMSFDEVSLDILDLRKDSIPTGFDYTRLRFRELTGAARDFLSKDGFISFDIRYLRGVEATSGVVIDQMLSNFTYSSTGMEFDDLYFKSNKTVIKNYLRFTYEGVASLSDFNNEVTMLARLDESVLDIKDLKYFTDNIPDFDDQIYLSGEVSGKVSDLFSEELLVRFGNKSALFGKFTIDGLPKIDSTFFQLSLVNSTINSRDLAPYLSAEAQQEMDKFQEVYFDADFSGYSTRFRTTGEFRTKIGGIEGRLDYLTENGQSRYYGQAALKQLDLGVLLNNPEMFQKITMKGDLRGTGTSAAEALLQLDAKIQSIGINKYNYKSIQTNATFGKEFFKGKLKISDPNLQMEVNGTLDLRNHKDSARMQVKLDTAKLQPLHLAQDNFILHGEVELDTKGTDVDKVEGIARFKDVMVSLDERTLAVDNFFFQSVFANDTRMISLNSDLLVASISGQFQAKEVYRDINYLIKDYIAILTNSPLEEYEEGSLSEQEYNMDLNMSLYDINPILKLFVPSLEISRNTLVEGAFYQSTEETIFNFYAGIDTIRYGGKTFLENDLDFNTSKSRSSREVIAACYINSKEQQLSQQVIFNNLSAQAIWNNAAIDFQLGLEELETESFAKISSQIELSPTQTAIIFDPSEIKILENFWSFDPENSIVISQGQVDVDNLKLSNNGQFLALNGRINENPDEILSFEINDVSLDFLNTFDTKEYSGRANGIFAFNNLLQKTGAYGSLRVDSLTVNHFLIGNMEAATYFENDKINLSLTNERDARKNIEVVGFISTANDQLSLEGEFKETRLDIAEPFLSEYISELDGTLSGALKMGGTLQRPIVNGTATIKQGTLLVNYLKTRYTVDGVVNFSPNEINFQGLNLTDAYNHRANMSGGISHEGFRNFNLDINANLSNFQVLNTSLKDNSLFYGNAYASGTLKVFGKPDNLDVTAKVSTQPKTQIYIPLSDADTQVQEDFITIINIRDTTQAEQTNELIDKLEIDNVRMNLVIDVTPDAYTEIQIDPRTGENIQGRGKGNLSLNIDTQGNFSMTGDYEIVDAKYNFSLYNIINRQFAIQPGGRISWYGDPYEGVLNITATYEENVSLTSLQTSQSSSAIEDAQLYRRYPVKVIMDLNGPLLSPNIDFDFDFSEFPEGEAQTTISAFKNRIANDEQEKNRQVFSIIMTRSFSPEGQFIGAGIGFSNLSQLVSSQLNALISQVDQNLEINIDLASFDETALETFQLSVAYTFLDGRLRVSRDGSFTDPQGNADIGSIAGDWQAEYLITDDGRYRIRIYNKNNFNTFTSLNLAERVNTYGVSLSQTLLFSSFKELFQNLGKRKSERMLINDSDDYLRYPSSSTPPRSPDPLAPADSLQINIIESRPPEENSQE</sequence>
<reference evidence="7" key="1">
    <citation type="journal article" date="2014" name="Int. J. Syst. Evol. Microbiol.">
        <title>Complete genome sequence of Corynebacterium casei LMG S-19264T (=DSM 44701T), isolated from a smear-ripened cheese.</title>
        <authorList>
            <consortium name="US DOE Joint Genome Institute (JGI-PGF)"/>
            <person name="Walter F."/>
            <person name="Albersmeier A."/>
            <person name="Kalinowski J."/>
            <person name="Ruckert C."/>
        </authorList>
    </citation>
    <scope>NUCLEOTIDE SEQUENCE</scope>
    <source>
        <strain evidence="7">KCTC 12368</strain>
    </source>
</reference>
<reference evidence="7" key="2">
    <citation type="submission" date="2020-09" db="EMBL/GenBank/DDBJ databases">
        <authorList>
            <person name="Sun Q."/>
            <person name="Kim S."/>
        </authorList>
    </citation>
    <scope>NUCLEOTIDE SEQUENCE</scope>
    <source>
        <strain evidence="7">KCTC 12368</strain>
    </source>
</reference>
<evidence type="ECO:0000313" key="8">
    <source>
        <dbReference type="Proteomes" id="UP000619457"/>
    </source>
</evidence>
<keyword evidence="8" id="KW-1185">Reference proteome</keyword>
<keyword evidence="2" id="KW-0812">Transmembrane</keyword>
<proteinExistence type="predicted"/>
<dbReference type="GO" id="GO:0009306">
    <property type="term" value="P:protein secretion"/>
    <property type="evidence" value="ECO:0007669"/>
    <property type="project" value="InterPro"/>
</dbReference>
<dbReference type="Proteomes" id="UP000619457">
    <property type="component" value="Unassembled WGS sequence"/>
</dbReference>